<organism evidence="6 7">
    <name type="scientific">Jiella flava</name>
    <dbReference type="NCBI Taxonomy" id="2816857"/>
    <lineage>
        <taxon>Bacteria</taxon>
        <taxon>Pseudomonadati</taxon>
        <taxon>Pseudomonadota</taxon>
        <taxon>Alphaproteobacteria</taxon>
        <taxon>Hyphomicrobiales</taxon>
        <taxon>Aurantimonadaceae</taxon>
        <taxon>Jiella</taxon>
    </lineage>
</organism>
<dbReference type="FunFam" id="1.10.10.10:FF:000001">
    <property type="entry name" value="LysR family transcriptional regulator"/>
    <property type="match status" value="1"/>
</dbReference>
<gene>
    <name evidence="6" type="ORF">J1C48_03855</name>
</gene>
<dbReference type="PRINTS" id="PR00039">
    <property type="entry name" value="HTHLYSR"/>
</dbReference>
<dbReference type="InterPro" id="IPR000847">
    <property type="entry name" value="LysR_HTH_N"/>
</dbReference>
<dbReference type="Pfam" id="PF00126">
    <property type="entry name" value="HTH_1"/>
    <property type="match status" value="1"/>
</dbReference>
<evidence type="ECO:0000313" key="6">
    <source>
        <dbReference type="EMBL" id="MBO0661700.1"/>
    </source>
</evidence>
<dbReference type="Pfam" id="PF03466">
    <property type="entry name" value="LysR_substrate"/>
    <property type="match status" value="1"/>
</dbReference>
<evidence type="ECO:0000256" key="3">
    <source>
        <dbReference type="ARBA" id="ARBA00023125"/>
    </source>
</evidence>
<comment type="caution">
    <text evidence="6">The sequence shown here is derived from an EMBL/GenBank/DDBJ whole genome shotgun (WGS) entry which is preliminary data.</text>
</comment>
<keyword evidence="7" id="KW-1185">Reference proteome</keyword>
<dbReference type="PROSITE" id="PS50931">
    <property type="entry name" value="HTH_LYSR"/>
    <property type="match status" value="1"/>
</dbReference>
<dbReference type="InterPro" id="IPR036388">
    <property type="entry name" value="WH-like_DNA-bd_sf"/>
</dbReference>
<name>A0A939JT27_9HYPH</name>
<dbReference type="InterPro" id="IPR005119">
    <property type="entry name" value="LysR_subst-bd"/>
</dbReference>
<evidence type="ECO:0000313" key="7">
    <source>
        <dbReference type="Proteomes" id="UP000664122"/>
    </source>
</evidence>
<protein>
    <submittedName>
        <fullName evidence="6">LysR family transcriptional regulator</fullName>
    </submittedName>
</protein>
<dbReference type="Gene3D" id="3.40.190.290">
    <property type="match status" value="1"/>
</dbReference>
<evidence type="ECO:0000256" key="4">
    <source>
        <dbReference type="ARBA" id="ARBA00023163"/>
    </source>
</evidence>
<dbReference type="Proteomes" id="UP000664122">
    <property type="component" value="Unassembled WGS sequence"/>
</dbReference>
<dbReference type="SUPFAM" id="SSF46785">
    <property type="entry name" value="Winged helix' DNA-binding domain"/>
    <property type="match status" value="1"/>
</dbReference>
<dbReference type="EMBL" id="JAFMPP010000002">
    <property type="protein sequence ID" value="MBO0661700.1"/>
    <property type="molecule type" value="Genomic_DNA"/>
</dbReference>
<comment type="similarity">
    <text evidence="1">Belongs to the LysR transcriptional regulatory family.</text>
</comment>
<dbReference type="PANTHER" id="PTHR30126">
    <property type="entry name" value="HTH-TYPE TRANSCRIPTIONAL REGULATOR"/>
    <property type="match status" value="1"/>
</dbReference>
<evidence type="ECO:0000256" key="2">
    <source>
        <dbReference type="ARBA" id="ARBA00023015"/>
    </source>
</evidence>
<keyword evidence="2" id="KW-0805">Transcription regulation</keyword>
<dbReference type="GO" id="GO:0003700">
    <property type="term" value="F:DNA-binding transcription factor activity"/>
    <property type="evidence" value="ECO:0007669"/>
    <property type="project" value="InterPro"/>
</dbReference>
<dbReference type="InterPro" id="IPR036390">
    <property type="entry name" value="WH_DNA-bd_sf"/>
</dbReference>
<dbReference type="Gene3D" id="1.10.10.10">
    <property type="entry name" value="Winged helix-like DNA-binding domain superfamily/Winged helix DNA-binding domain"/>
    <property type="match status" value="1"/>
</dbReference>
<feature type="domain" description="HTH lysR-type" evidence="5">
    <location>
        <begin position="1"/>
        <end position="58"/>
    </location>
</feature>
<sequence>MTLEQLRIFLAVAERQHVTQAAEALNLTQSAVSAAIAALETRHAVKLFDRVGRRIELTDVGRVFVGEAREILGRVETATLVLEDLAEHTMGRIRVAASQTVASYWLPARLMRFNDRFPDVEMTLAVGNTTQVARWVVEGGADLGVVEGAVDAAELEQIIVGTDDLMVICAPGHPFADGRTLAVSDFSEASWILREEGSGTRSEFEAWFSASGGRFETLKITLELPSNEAVLAAVAAGSSVSVLSGRAAAPAVALGNIIAIPLPGAKRRFFAITHRRRHRTRALAAMHQLLKASG</sequence>
<dbReference type="AlphaFoldDB" id="A0A939JT27"/>
<dbReference type="GO" id="GO:0000976">
    <property type="term" value="F:transcription cis-regulatory region binding"/>
    <property type="evidence" value="ECO:0007669"/>
    <property type="project" value="TreeGrafter"/>
</dbReference>
<dbReference type="SUPFAM" id="SSF53850">
    <property type="entry name" value="Periplasmic binding protein-like II"/>
    <property type="match status" value="1"/>
</dbReference>
<proteinExistence type="inferred from homology"/>
<keyword evidence="3" id="KW-0238">DNA-binding</keyword>
<reference evidence="6" key="1">
    <citation type="submission" date="2021-03" db="EMBL/GenBank/DDBJ databases">
        <title>Whole genome sequence of Jiella sp. CQZ9-1.</title>
        <authorList>
            <person name="Tuo L."/>
        </authorList>
    </citation>
    <scope>NUCLEOTIDE SEQUENCE</scope>
    <source>
        <strain evidence="6">CQZ9-1</strain>
    </source>
</reference>
<dbReference type="PANTHER" id="PTHR30126:SF39">
    <property type="entry name" value="HTH-TYPE TRANSCRIPTIONAL REGULATOR CYSL"/>
    <property type="match status" value="1"/>
</dbReference>
<evidence type="ECO:0000256" key="1">
    <source>
        <dbReference type="ARBA" id="ARBA00009437"/>
    </source>
</evidence>
<keyword evidence="4" id="KW-0804">Transcription</keyword>
<evidence type="ECO:0000259" key="5">
    <source>
        <dbReference type="PROSITE" id="PS50931"/>
    </source>
</evidence>
<accession>A0A939JT27</accession>
<dbReference type="RefSeq" id="WP_207256404.1">
    <property type="nucleotide sequence ID" value="NZ_JAFMPP010000002.1"/>
</dbReference>